<reference evidence="2 3" key="1">
    <citation type="submission" date="2017-03" db="EMBL/GenBank/DDBJ databases">
        <title>Draft Genome sequence of Marispirochaeta sp. strain JC444.</title>
        <authorList>
            <person name="Shivani Y."/>
            <person name="Subhash Y."/>
            <person name="Sasikala C."/>
            <person name="Ramana C."/>
        </authorList>
    </citation>
    <scope>NUCLEOTIDE SEQUENCE [LARGE SCALE GENOMIC DNA]</scope>
    <source>
        <strain evidence="2 3">JC444</strain>
    </source>
</reference>
<dbReference type="AlphaFoldDB" id="A0A1Y1S0G3"/>
<proteinExistence type="predicted"/>
<keyword evidence="1" id="KW-0732">Signal</keyword>
<protein>
    <recommendedName>
        <fullName evidence="4">LppX_LprAFG lipoprotein</fullName>
    </recommendedName>
</protein>
<dbReference type="OrthoDB" id="9842893at2"/>
<name>A0A1Y1S0G3_9SPIO</name>
<dbReference type="EMBL" id="MWQY01000007">
    <property type="protein sequence ID" value="ORC35864.1"/>
    <property type="molecule type" value="Genomic_DNA"/>
</dbReference>
<gene>
    <name evidence="2" type="ORF">B4O97_07275</name>
</gene>
<evidence type="ECO:0008006" key="4">
    <source>
        <dbReference type="Google" id="ProtNLM"/>
    </source>
</evidence>
<keyword evidence="3" id="KW-1185">Reference proteome</keyword>
<organism evidence="2 3">
    <name type="scientific">Marispirochaeta aestuarii</name>
    <dbReference type="NCBI Taxonomy" id="1963862"/>
    <lineage>
        <taxon>Bacteria</taxon>
        <taxon>Pseudomonadati</taxon>
        <taxon>Spirochaetota</taxon>
        <taxon>Spirochaetia</taxon>
        <taxon>Spirochaetales</taxon>
        <taxon>Spirochaetaceae</taxon>
        <taxon>Marispirochaeta</taxon>
    </lineage>
</organism>
<evidence type="ECO:0000313" key="3">
    <source>
        <dbReference type="Proteomes" id="UP000192343"/>
    </source>
</evidence>
<dbReference type="STRING" id="1963862.B4O97_07275"/>
<evidence type="ECO:0000313" key="2">
    <source>
        <dbReference type="EMBL" id="ORC35864.1"/>
    </source>
</evidence>
<dbReference type="PROSITE" id="PS51257">
    <property type="entry name" value="PROKAR_LIPOPROTEIN"/>
    <property type="match status" value="1"/>
</dbReference>
<accession>A0A1Y1S0G3</accession>
<feature type="signal peptide" evidence="1">
    <location>
        <begin position="1"/>
        <end position="24"/>
    </location>
</feature>
<dbReference type="Proteomes" id="UP000192343">
    <property type="component" value="Unassembled WGS sequence"/>
</dbReference>
<sequence>MRNATPVLLILSLILAALSSCSVASSIQLEDAAAGNVNTRITMDPLLREYLGDLAEVQGADVDESTSFFDTAALTAGFATADGISLTGLILEAPETLRILASFADIQHIFPGNIDTRSNPVFSFRRSGNTGTLNIRIDSRNVASILEMIPMGSDPVSQTVTGVFQNGGDEEELKEMLIWTFEEYAPADTIERMIDSAAILLRIQVPGRIENIEGGIRHSADTAEFRIPLLRFMSLNPPLEFAVSYSL</sequence>
<comment type="caution">
    <text evidence="2">The sequence shown here is derived from an EMBL/GenBank/DDBJ whole genome shotgun (WGS) entry which is preliminary data.</text>
</comment>
<dbReference type="RefSeq" id="WP_083049619.1">
    <property type="nucleotide sequence ID" value="NZ_MWQY01000007.1"/>
</dbReference>
<feature type="chain" id="PRO_5013163807" description="LppX_LprAFG lipoprotein" evidence="1">
    <location>
        <begin position="25"/>
        <end position="247"/>
    </location>
</feature>
<evidence type="ECO:0000256" key="1">
    <source>
        <dbReference type="SAM" id="SignalP"/>
    </source>
</evidence>